<dbReference type="HAMAP" id="MF_00221">
    <property type="entry name" value="NRAMP"/>
    <property type="match status" value="1"/>
</dbReference>
<protein>
    <recommendedName>
        <fullName evidence="10">Natural resistance-associated macrophage protein-domain-containing protein</fullName>
    </recommendedName>
</protein>
<dbReference type="NCBIfam" id="TIGR01197">
    <property type="entry name" value="nramp"/>
    <property type="match status" value="1"/>
</dbReference>
<dbReference type="GO" id="GO:0005886">
    <property type="term" value="C:plasma membrane"/>
    <property type="evidence" value="ECO:0007669"/>
    <property type="project" value="TreeGrafter"/>
</dbReference>
<organism evidence="8 9">
    <name type="scientific">Dimargaris verticillata</name>
    <dbReference type="NCBI Taxonomy" id="2761393"/>
    <lineage>
        <taxon>Eukaryota</taxon>
        <taxon>Fungi</taxon>
        <taxon>Fungi incertae sedis</taxon>
        <taxon>Zoopagomycota</taxon>
        <taxon>Kickxellomycotina</taxon>
        <taxon>Dimargaritomycetes</taxon>
        <taxon>Dimargaritales</taxon>
        <taxon>Dimargaritaceae</taxon>
        <taxon>Dimargaris</taxon>
    </lineage>
</organism>
<evidence type="ECO:0000256" key="4">
    <source>
        <dbReference type="ARBA" id="ARBA00022989"/>
    </source>
</evidence>
<feature type="transmembrane region" description="Helical" evidence="7">
    <location>
        <begin position="483"/>
        <end position="504"/>
    </location>
</feature>
<feature type="transmembrane region" description="Helical" evidence="7">
    <location>
        <begin position="176"/>
        <end position="200"/>
    </location>
</feature>
<evidence type="ECO:0008006" key="10">
    <source>
        <dbReference type="Google" id="ProtNLM"/>
    </source>
</evidence>
<dbReference type="AlphaFoldDB" id="A0A9W8B279"/>
<feature type="compositionally biased region" description="Polar residues" evidence="6">
    <location>
        <begin position="568"/>
        <end position="578"/>
    </location>
</feature>
<dbReference type="PANTHER" id="PTHR11706">
    <property type="entry name" value="SOLUTE CARRIER PROTEIN FAMILY 11 MEMBER"/>
    <property type="match status" value="1"/>
</dbReference>
<dbReference type="NCBIfam" id="NF037982">
    <property type="entry name" value="Nramp_1"/>
    <property type="match status" value="1"/>
</dbReference>
<comment type="caution">
    <text evidence="8">The sequence shown here is derived from an EMBL/GenBank/DDBJ whole genome shotgun (WGS) entry which is preliminary data.</text>
</comment>
<feature type="region of interest" description="Disordered" evidence="6">
    <location>
        <begin position="1"/>
        <end position="24"/>
    </location>
</feature>
<keyword evidence="5 7" id="KW-0472">Membrane</keyword>
<evidence type="ECO:0000256" key="7">
    <source>
        <dbReference type="SAM" id="Phobius"/>
    </source>
</evidence>
<dbReference type="Pfam" id="PF01566">
    <property type="entry name" value="Nramp"/>
    <property type="match status" value="1"/>
</dbReference>
<dbReference type="GO" id="GO:0005384">
    <property type="term" value="F:manganese ion transmembrane transporter activity"/>
    <property type="evidence" value="ECO:0007669"/>
    <property type="project" value="TreeGrafter"/>
</dbReference>
<comment type="subcellular location">
    <subcellularLocation>
        <location evidence="1">Membrane</location>
        <topology evidence="1">Multi-pass membrane protein</topology>
    </subcellularLocation>
</comment>
<dbReference type="PRINTS" id="PR00447">
    <property type="entry name" value="NATRESASSCMP"/>
</dbReference>
<evidence type="ECO:0000256" key="1">
    <source>
        <dbReference type="ARBA" id="ARBA00004141"/>
    </source>
</evidence>
<accession>A0A9W8B279</accession>
<dbReference type="OrthoDB" id="409173at2759"/>
<feature type="transmembrane region" description="Helical" evidence="7">
    <location>
        <begin position="274"/>
        <end position="294"/>
    </location>
</feature>
<keyword evidence="2" id="KW-0813">Transport</keyword>
<reference evidence="8" key="1">
    <citation type="submission" date="2022-07" db="EMBL/GenBank/DDBJ databases">
        <title>Phylogenomic reconstructions and comparative analyses of Kickxellomycotina fungi.</title>
        <authorList>
            <person name="Reynolds N.K."/>
            <person name="Stajich J.E."/>
            <person name="Barry K."/>
            <person name="Grigoriev I.V."/>
            <person name="Crous P."/>
            <person name="Smith M.E."/>
        </authorList>
    </citation>
    <scope>NUCLEOTIDE SEQUENCE</scope>
    <source>
        <strain evidence="8">RSA 567</strain>
    </source>
</reference>
<dbReference type="GO" id="GO:0034755">
    <property type="term" value="P:iron ion transmembrane transport"/>
    <property type="evidence" value="ECO:0007669"/>
    <property type="project" value="TreeGrafter"/>
</dbReference>
<feature type="transmembrane region" description="Helical" evidence="7">
    <location>
        <begin position="516"/>
        <end position="538"/>
    </location>
</feature>
<feature type="transmembrane region" description="Helical" evidence="7">
    <location>
        <begin position="457"/>
        <end position="476"/>
    </location>
</feature>
<name>A0A9W8B279_9FUNG</name>
<proteinExistence type="inferred from homology"/>
<keyword evidence="4 7" id="KW-1133">Transmembrane helix</keyword>
<keyword evidence="3 7" id="KW-0812">Transmembrane</keyword>
<evidence type="ECO:0000256" key="5">
    <source>
        <dbReference type="ARBA" id="ARBA00023136"/>
    </source>
</evidence>
<dbReference type="Proteomes" id="UP001151582">
    <property type="component" value="Unassembled WGS sequence"/>
</dbReference>
<evidence type="ECO:0000256" key="6">
    <source>
        <dbReference type="SAM" id="MobiDB-lite"/>
    </source>
</evidence>
<feature type="transmembrane region" description="Helical" evidence="7">
    <location>
        <begin position="206"/>
        <end position="225"/>
    </location>
</feature>
<dbReference type="PANTHER" id="PTHR11706:SF33">
    <property type="entry name" value="NATURAL RESISTANCE-ASSOCIATED MACROPHAGE PROTEIN 2"/>
    <property type="match status" value="1"/>
</dbReference>
<feature type="transmembrane region" description="Helical" evidence="7">
    <location>
        <begin position="379"/>
        <end position="399"/>
    </location>
</feature>
<evidence type="ECO:0000313" key="8">
    <source>
        <dbReference type="EMBL" id="KAJ1977921.1"/>
    </source>
</evidence>
<feature type="transmembrane region" description="Helical" evidence="7">
    <location>
        <begin position="133"/>
        <end position="155"/>
    </location>
</feature>
<feature type="region of interest" description="Disordered" evidence="6">
    <location>
        <begin position="556"/>
        <end position="578"/>
    </location>
</feature>
<gene>
    <name evidence="8" type="ORF">H4R34_003395</name>
</gene>
<feature type="compositionally biased region" description="Polar residues" evidence="6">
    <location>
        <begin position="10"/>
        <end position="19"/>
    </location>
</feature>
<evidence type="ECO:0000256" key="3">
    <source>
        <dbReference type="ARBA" id="ARBA00022692"/>
    </source>
</evidence>
<feature type="transmembrane region" description="Helical" evidence="7">
    <location>
        <begin position="419"/>
        <end position="437"/>
    </location>
</feature>
<keyword evidence="9" id="KW-1185">Reference proteome</keyword>
<feature type="transmembrane region" description="Helical" evidence="7">
    <location>
        <begin position="232"/>
        <end position="254"/>
    </location>
</feature>
<evidence type="ECO:0000313" key="9">
    <source>
        <dbReference type="Proteomes" id="UP001151582"/>
    </source>
</evidence>
<dbReference type="GO" id="GO:0015086">
    <property type="term" value="F:cadmium ion transmembrane transporter activity"/>
    <property type="evidence" value="ECO:0007669"/>
    <property type="project" value="TreeGrafter"/>
</dbReference>
<evidence type="ECO:0000256" key="2">
    <source>
        <dbReference type="ARBA" id="ARBA00022448"/>
    </source>
</evidence>
<dbReference type="InterPro" id="IPR001046">
    <property type="entry name" value="NRAMP_fam"/>
</dbReference>
<feature type="transmembrane region" description="Helical" evidence="7">
    <location>
        <begin position="327"/>
        <end position="349"/>
    </location>
</feature>
<dbReference type="EMBL" id="JANBQB010000311">
    <property type="protein sequence ID" value="KAJ1977921.1"/>
    <property type="molecule type" value="Genomic_DNA"/>
</dbReference>
<sequence>MASDCADGTATPSGTSPKAATSRHFAASEPLPMTSTTPLLESTTLGGDAYRLRPPCYTDEGAPLATISASAPIHDWSEYAVNEIDPGAFQSRFSWRKLWRYAGPGWLMAIAYLDPGNLESDLQSGSVAGYQLIWLLFWTHAIGLVIQCLAAKLGVVTGRHLAQHANAAYPRLASRLLWLVAEIAIIGSDIQEIVGTAVALRILLRLPLWAGVLLTAVDSFLFLFLQAFGVRWLEAFFVALIGTMAVCFWVEMGLSHPSAIDILKGLAVPHVPKAAITQAVGMVGAVIMPHNIFLHSALVMSRRIDRSCTANHAGIREANFYFRIESAVALISSFLINMAIMVVFAQVFYDPAQPNRPVPGLYDAADVLQHALGTKGARYLWAVGLLAAGQSSTMTGTMAGQYVMEGFWQWKIKPWQRIAITRSIALVPSLVVGIVAADNLDSLGEILNVLQSIQLPFALVPIIKLTASTVVVGTFINHRLTTLSSVALTVVVMGFNAYLLVDFVDQMATGTGTSPVMAYLLLALFAVPYVGFIAYLAWYPIARRLLTLGDGYGSDTDPESPKLVPDDSATTSSTPLTV</sequence>